<evidence type="ECO:0000313" key="3">
    <source>
        <dbReference type="Proteomes" id="UP000018817"/>
    </source>
</evidence>
<dbReference type="RefSeq" id="XP_008899089.1">
    <property type="nucleotide sequence ID" value="XM_008900841.1"/>
</dbReference>
<feature type="region of interest" description="Disordered" evidence="1">
    <location>
        <begin position="250"/>
        <end position="329"/>
    </location>
</feature>
<dbReference type="GeneID" id="20176732"/>
<dbReference type="VEuPathDB" id="FungiDB:PPTG_06794"/>
<protein>
    <submittedName>
        <fullName evidence="2">Uncharacterized protein</fullName>
    </submittedName>
</protein>
<sequence length="493" mass="52256">MPCSEKHDSDDAGNRASKRRRVGTDAASVRCGGCGDVVLFKEALRALRGAGWKAKPLPRRSLDTRYKYVRPGGNPAGAEDVDYVLGEGGVVAEYVKSVAVHGRGSAAAAVGSGGDGIGDDETAGFRDGVESEGSGGTGLSEYCGGGDGVCGSGVRGSGDGVGNGAVGDYGDGDSAGCDGDDTVGLRGGEGRRGDAGSVCAGGDDERGSAESAIRDSVRVDEAHRCGGRSGFESLDAAGVAMQDAVVVNAQQQVEGSGRGGVQGRGRGRGTMAVEPAGRGQGPGRGRGRDSGRGRERQRGRSTESDQDESDAGSGAESDGGDDTSTHNGEVVPDRQTLCQLYTNTLVVFSPSRERWMTQKKYKHVGTTYIIGRICRGVQKSKQAPLLFQLTWLDTQFHKHAESITVDLVQKGHHNYNLLTPNTIHHFLYQELLHPSNLLQEPRYLSLPNERQSHLREVLLHLSSTRHYYQNKALHHLDQALYHLTALSPAREHH</sequence>
<reference evidence="3" key="1">
    <citation type="submission" date="2011-12" db="EMBL/GenBank/DDBJ databases">
        <authorList>
            <consortium name="The Broad Institute Genome Sequencing Platform"/>
            <person name="Russ C."/>
            <person name="Tyler B."/>
            <person name="Panabieres F."/>
            <person name="Shan W."/>
            <person name="Tripathy S."/>
            <person name="Grunwald N."/>
            <person name="Machado M."/>
            <person name="Young S.K."/>
            <person name="Zeng Q."/>
            <person name="Gargeya S."/>
            <person name="Fitzgerald M."/>
            <person name="Haas B."/>
            <person name="Abouelleil A."/>
            <person name="Alvarado L."/>
            <person name="Arachchi H.M."/>
            <person name="Berlin A."/>
            <person name="Chapman S.B."/>
            <person name="Gearin G."/>
            <person name="Goldberg J."/>
            <person name="Griggs A."/>
            <person name="Gujja S."/>
            <person name="Hansen M."/>
            <person name="Heiman D."/>
            <person name="Howarth C."/>
            <person name="Larimer J."/>
            <person name="Lui A."/>
            <person name="MacDonald P.J.P."/>
            <person name="McCowen C."/>
            <person name="Montmayeur A."/>
            <person name="Murphy C."/>
            <person name="Neiman D."/>
            <person name="Pearson M."/>
            <person name="Priest M."/>
            <person name="Roberts A."/>
            <person name="Saif S."/>
            <person name="Shea T."/>
            <person name="Sisk P."/>
            <person name="Stolte C."/>
            <person name="Sykes S."/>
            <person name="Wortman J."/>
            <person name="Nusbaum C."/>
            <person name="Birren B."/>
        </authorList>
    </citation>
    <scope>NUCLEOTIDE SEQUENCE [LARGE SCALE GENOMIC DNA]</scope>
    <source>
        <strain evidence="3">INRA-310</strain>
    </source>
</reference>
<feature type="region of interest" description="Disordered" evidence="1">
    <location>
        <begin position="1"/>
        <end position="26"/>
    </location>
</feature>
<feature type="compositionally biased region" description="Basic and acidic residues" evidence="1">
    <location>
        <begin position="203"/>
        <end position="214"/>
    </location>
</feature>
<gene>
    <name evidence="2" type="ORF">PPTG_06794</name>
</gene>
<organism evidence="2 3">
    <name type="scientific">Phytophthora nicotianae (strain INRA-310)</name>
    <name type="common">Phytophthora parasitica</name>
    <dbReference type="NCBI Taxonomy" id="761204"/>
    <lineage>
        <taxon>Eukaryota</taxon>
        <taxon>Sar</taxon>
        <taxon>Stramenopiles</taxon>
        <taxon>Oomycota</taxon>
        <taxon>Peronosporomycetes</taxon>
        <taxon>Peronosporales</taxon>
        <taxon>Peronosporaceae</taxon>
        <taxon>Phytophthora</taxon>
    </lineage>
</organism>
<evidence type="ECO:0000313" key="2">
    <source>
        <dbReference type="EMBL" id="ETN15544.1"/>
    </source>
</evidence>
<feature type="region of interest" description="Disordered" evidence="1">
    <location>
        <begin position="184"/>
        <end position="214"/>
    </location>
</feature>
<proteinExistence type="predicted"/>
<feature type="region of interest" description="Disordered" evidence="1">
    <location>
        <begin position="108"/>
        <end position="137"/>
    </location>
</feature>
<reference evidence="2 3" key="2">
    <citation type="submission" date="2013-11" db="EMBL/GenBank/DDBJ databases">
        <title>The Genome Sequence of Phytophthora parasitica INRA-310.</title>
        <authorList>
            <consortium name="The Broad Institute Genomics Platform"/>
            <person name="Russ C."/>
            <person name="Tyler B."/>
            <person name="Panabieres F."/>
            <person name="Shan W."/>
            <person name="Tripathy S."/>
            <person name="Grunwald N."/>
            <person name="Machado M."/>
            <person name="Johnson C.S."/>
            <person name="Arredondo F."/>
            <person name="Hong C."/>
            <person name="Coffey M."/>
            <person name="Young S.K."/>
            <person name="Zeng Q."/>
            <person name="Gargeya S."/>
            <person name="Fitzgerald M."/>
            <person name="Abouelleil A."/>
            <person name="Alvarado L."/>
            <person name="Chapman S.B."/>
            <person name="Gainer-Dewar J."/>
            <person name="Goldberg J."/>
            <person name="Griggs A."/>
            <person name="Gujja S."/>
            <person name="Hansen M."/>
            <person name="Howarth C."/>
            <person name="Imamovic A."/>
            <person name="Ireland A."/>
            <person name="Larimer J."/>
            <person name="McCowan C."/>
            <person name="Murphy C."/>
            <person name="Pearson M."/>
            <person name="Poon T.W."/>
            <person name="Priest M."/>
            <person name="Roberts A."/>
            <person name="Saif S."/>
            <person name="Shea T."/>
            <person name="Sykes S."/>
            <person name="Wortman J."/>
            <person name="Nusbaum C."/>
            <person name="Birren B."/>
        </authorList>
    </citation>
    <scope>NUCLEOTIDE SEQUENCE [LARGE SCALE GENOMIC DNA]</scope>
    <source>
        <strain evidence="2 3">INRA-310</strain>
    </source>
</reference>
<dbReference type="Proteomes" id="UP000018817">
    <property type="component" value="Unassembled WGS sequence"/>
</dbReference>
<feature type="compositionally biased region" description="Basic and acidic residues" evidence="1">
    <location>
        <begin position="1"/>
        <end position="13"/>
    </location>
</feature>
<evidence type="ECO:0000256" key="1">
    <source>
        <dbReference type="SAM" id="MobiDB-lite"/>
    </source>
</evidence>
<accession>W2QSR7</accession>
<feature type="compositionally biased region" description="Basic and acidic residues" evidence="1">
    <location>
        <begin position="286"/>
        <end position="303"/>
    </location>
</feature>
<dbReference type="EMBL" id="KI669570">
    <property type="protein sequence ID" value="ETN15544.1"/>
    <property type="molecule type" value="Genomic_DNA"/>
</dbReference>
<dbReference type="AlphaFoldDB" id="W2QSR7"/>
<name>W2QSR7_PHYN3</name>